<dbReference type="SUPFAM" id="SSF51735">
    <property type="entry name" value="NAD(P)-binding Rossmann-fold domains"/>
    <property type="match status" value="1"/>
</dbReference>
<evidence type="ECO:0000313" key="2">
    <source>
        <dbReference type="EMBL" id="UWZ83346.1"/>
    </source>
</evidence>
<dbReference type="Gene3D" id="3.40.50.720">
    <property type="entry name" value="NAD(P)-binding Rossmann-like Domain"/>
    <property type="match status" value="1"/>
</dbReference>
<evidence type="ECO:0000313" key="3">
    <source>
        <dbReference type="Proteomes" id="UP001059380"/>
    </source>
</evidence>
<dbReference type="AlphaFoldDB" id="A0A9J7BNM0"/>
<name>A0A9J7BNM0_9BACT</name>
<dbReference type="Proteomes" id="UP001059380">
    <property type="component" value="Chromosome"/>
</dbReference>
<reference evidence="2" key="1">
    <citation type="submission" date="2021-04" db="EMBL/GenBank/DDBJ databases">
        <title>Phylogenetic analysis of Acidobacteriaceae.</title>
        <authorList>
            <person name="Qiu L."/>
            <person name="Zhang Q."/>
        </authorList>
    </citation>
    <scope>NUCLEOTIDE SEQUENCE</scope>
    <source>
        <strain evidence="2">DSM 25168</strain>
    </source>
</reference>
<accession>A0A9J7BNM0</accession>
<dbReference type="GO" id="GO:0016491">
    <property type="term" value="F:oxidoreductase activity"/>
    <property type="evidence" value="ECO:0007669"/>
    <property type="project" value="InterPro"/>
</dbReference>
<feature type="domain" description="Enoyl reductase (ER)" evidence="1">
    <location>
        <begin position="10"/>
        <end position="319"/>
    </location>
</feature>
<dbReference type="PANTHER" id="PTHR43677">
    <property type="entry name" value="SHORT-CHAIN DEHYDROGENASE/REDUCTASE"/>
    <property type="match status" value="1"/>
</dbReference>
<sequence length="321" mass="33733">MRAAILQMVGTVPVCGEFPEPVVGDEARDVIVHVHAAALKPVDRQMASGAHYASGGEVPRVCGSDGMGHLEDGRRVFFGGPRAPYGAMAERTVVPRAFTFPVPENVSDETAAALPNPGISAWLSLAYRAKLVRGENVLVLGATGVTGKLAVQIAKLLGAARVVAAGRNQQALDAVRELGAGATISLALPAAELSEAFAREAGQSGFQVVIDYVWGQSAETFLSAITRKEFAAIQSETRYVQVGESAAPTITLPAAVLRSTAISIMGTAGIPPREVLTDAFQKVMAHAASGALQIETERVALEDVEEAWERDAQGRRLVIMP</sequence>
<dbReference type="SUPFAM" id="SSF50129">
    <property type="entry name" value="GroES-like"/>
    <property type="match status" value="1"/>
</dbReference>
<dbReference type="PANTHER" id="PTHR43677:SF11">
    <property type="entry name" value="ZINC-CONTAINING ALCOHOL DEHYDROGENASE"/>
    <property type="match status" value="1"/>
</dbReference>
<dbReference type="InterPro" id="IPR013149">
    <property type="entry name" value="ADH-like_C"/>
</dbReference>
<dbReference type="InterPro" id="IPR011032">
    <property type="entry name" value="GroES-like_sf"/>
</dbReference>
<dbReference type="RefSeq" id="WP_260792680.1">
    <property type="nucleotide sequence ID" value="NZ_CP093313.1"/>
</dbReference>
<keyword evidence="3" id="KW-1185">Reference proteome</keyword>
<dbReference type="EMBL" id="CP093313">
    <property type="protein sequence ID" value="UWZ83346.1"/>
    <property type="molecule type" value="Genomic_DNA"/>
</dbReference>
<dbReference type="SMART" id="SM00829">
    <property type="entry name" value="PKS_ER"/>
    <property type="match status" value="1"/>
</dbReference>
<dbReference type="KEGG" id="orp:MOP44_22600"/>
<dbReference type="InterPro" id="IPR036291">
    <property type="entry name" value="NAD(P)-bd_dom_sf"/>
</dbReference>
<organism evidence="2 3">
    <name type="scientific">Occallatibacter riparius</name>
    <dbReference type="NCBI Taxonomy" id="1002689"/>
    <lineage>
        <taxon>Bacteria</taxon>
        <taxon>Pseudomonadati</taxon>
        <taxon>Acidobacteriota</taxon>
        <taxon>Terriglobia</taxon>
        <taxon>Terriglobales</taxon>
        <taxon>Acidobacteriaceae</taxon>
        <taxon>Occallatibacter</taxon>
    </lineage>
</organism>
<gene>
    <name evidence="2" type="ORF">MOP44_22600</name>
</gene>
<dbReference type="InterPro" id="IPR020843">
    <property type="entry name" value="ER"/>
</dbReference>
<evidence type="ECO:0000259" key="1">
    <source>
        <dbReference type="SMART" id="SM00829"/>
    </source>
</evidence>
<dbReference type="Pfam" id="PF00107">
    <property type="entry name" value="ADH_zinc_N"/>
    <property type="match status" value="1"/>
</dbReference>
<dbReference type="InterPro" id="IPR051397">
    <property type="entry name" value="Zn-ADH-like_protein"/>
</dbReference>
<proteinExistence type="predicted"/>
<dbReference type="Gene3D" id="3.90.180.10">
    <property type="entry name" value="Medium-chain alcohol dehydrogenases, catalytic domain"/>
    <property type="match status" value="1"/>
</dbReference>
<protein>
    <submittedName>
        <fullName evidence="2">Zinc-binding alcohol dehydrogenase family protein</fullName>
    </submittedName>
</protein>